<dbReference type="InterPro" id="IPR014017">
    <property type="entry name" value="DNA_helicase_UvrD-like_C"/>
</dbReference>
<evidence type="ECO:0000256" key="2">
    <source>
        <dbReference type="ARBA" id="ARBA00022801"/>
    </source>
</evidence>
<dbReference type="OrthoDB" id="10670631at2759"/>
<gene>
    <name evidence="6" type="ORF">WR25_25873</name>
</gene>
<dbReference type="EMBL" id="LIAE01009163">
    <property type="protein sequence ID" value="PAV70934.1"/>
    <property type="molecule type" value="Genomic_DNA"/>
</dbReference>
<keyword evidence="1" id="KW-0547">Nucleotide-binding</keyword>
<evidence type="ECO:0000313" key="6">
    <source>
        <dbReference type="EMBL" id="PAV70934.1"/>
    </source>
</evidence>
<dbReference type="PANTHER" id="PTHR11070:SF2">
    <property type="entry name" value="ATP-DEPENDENT DNA HELICASE SRS2"/>
    <property type="match status" value="1"/>
</dbReference>
<evidence type="ECO:0000259" key="5">
    <source>
        <dbReference type="Pfam" id="PF13361"/>
    </source>
</evidence>
<sequence>MEFTKAFPSPANTRVMLVENYRSQQYIIEAAEHLVKGASAITGKKARASGLAAELPLSPVKVFDRDEAALAETVIEHYQRGETVLMLFRKTSDKLLIEKHLSQIAKVDSSLPPSQRRLRQLTYHSAKGLQADTVFMLGDCQYLTSSPYKNQVYRLAGLGKPADAQAFDTAQKEEVQRLAYVAVTRAVRQCYWHVEKASGEAAGQALGSVVGVAAAGQAQVESIFFLFKAQGHAVHPLDVTLAGDGFTQGLAILAQRAATQGLGQRFDHRCFERAVEVVALKVVHAGVPAFSEHLEPGSVLLAQQASPTWLPGDPLAASLGVPVPGVDFLQHRFLGPRRDFGRVAVQHRLLGLGEVQAPGQAGTQGQAYLDQVQAFTDAIVQHVVGQGVKAMQGWQHGPGATLGQRPGGPGIPSAQGISPSYAGVEQVLGQGVHLVTPEQAPEELEQWWGGDFRACGLIVGHHFDLQGAETIGACIATAHRELIGHVVQACTKASTGACALEQCPYLAGKCSGMAMGTGRQARLFDDLAQAGMLVCEGRGQQGGQPRYLFDAVIAQVHHPQHARIALHQAAQPSRPQAQSAAIQAQGREVVQAGQVGTGGEGVVAQEQVAQWSHRTE</sequence>
<dbReference type="Proteomes" id="UP000218231">
    <property type="component" value="Unassembled WGS sequence"/>
</dbReference>
<dbReference type="InterPro" id="IPR000212">
    <property type="entry name" value="DNA_helicase_UvrD/REP"/>
</dbReference>
<keyword evidence="4" id="KW-0067">ATP-binding</keyword>
<dbReference type="InterPro" id="IPR027417">
    <property type="entry name" value="P-loop_NTPase"/>
</dbReference>
<keyword evidence="7" id="KW-1185">Reference proteome</keyword>
<proteinExistence type="predicted"/>
<protein>
    <recommendedName>
        <fullName evidence="5">UvrD-like helicase C-terminal domain-containing protein</fullName>
    </recommendedName>
</protein>
<name>A0A2A2KAF8_9BILA</name>
<dbReference type="GO" id="GO:0003677">
    <property type="term" value="F:DNA binding"/>
    <property type="evidence" value="ECO:0007669"/>
    <property type="project" value="InterPro"/>
</dbReference>
<dbReference type="Gene3D" id="3.40.50.300">
    <property type="entry name" value="P-loop containing nucleotide triphosphate hydrolases"/>
    <property type="match status" value="1"/>
</dbReference>
<dbReference type="AlphaFoldDB" id="A0A2A2KAF8"/>
<comment type="caution">
    <text evidence="6">The sequence shown here is derived from an EMBL/GenBank/DDBJ whole genome shotgun (WGS) entry which is preliminary data.</text>
</comment>
<dbReference type="PANTHER" id="PTHR11070">
    <property type="entry name" value="UVRD / RECB / PCRA DNA HELICASE FAMILY MEMBER"/>
    <property type="match status" value="1"/>
</dbReference>
<dbReference type="GO" id="GO:0016787">
    <property type="term" value="F:hydrolase activity"/>
    <property type="evidence" value="ECO:0007669"/>
    <property type="project" value="UniProtKB-KW"/>
</dbReference>
<accession>A0A2A2KAF8</accession>
<dbReference type="GO" id="GO:0000725">
    <property type="term" value="P:recombinational repair"/>
    <property type="evidence" value="ECO:0007669"/>
    <property type="project" value="TreeGrafter"/>
</dbReference>
<dbReference type="GO" id="GO:0005524">
    <property type="term" value="F:ATP binding"/>
    <property type="evidence" value="ECO:0007669"/>
    <property type="project" value="UniProtKB-KW"/>
</dbReference>
<dbReference type="SUPFAM" id="SSF52540">
    <property type="entry name" value="P-loop containing nucleoside triphosphate hydrolases"/>
    <property type="match status" value="1"/>
</dbReference>
<evidence type="ECO:0000256" key="4">
    <source>
        <dbReference type="ARBA" id="ARBA00022840"/>
    </source>
</evidence>
<organism evidence="6 7">
    <name type="scientific">Diploscapter pachys</name>
    <dbReference type="NCBI Taxonomy" id="2018661"/>
    <lineage>
        <taxon>Eukaryota</taxon>
        <taxon>Metazoa</taxon>
        <taxon>Ecdysozoa</taxon>
        <taxon>Nematoda</taxon>
        <taxon>Chromadorea</taxon>
        <taxon>Rhabditida</taxon>
        <taxon>Rhabditina</taxon>
        <taxon>Rhabditomorpha</taxon>
        <taxon>Rhabditoidea</taxon>
        <taxon>Rhabditidae</taxon>
        <taxon>Diploscapter</taxon>
    </lineage>
</organism>
<feature type="domain" description="UvrD-like helicase C-terminal" evidence="5">
    <location>
        <begin position="120"/>
        <end position="187"/>
    </location>
</feature>
<reference evidence="6 7" key="1">
    <citation type="journal article" date="2017" name="Curr. Biol.">
        <title>Genome architecture and evolution of a unichromosomal asexual nematode.</title>
        <authorList>
            <person name="Fradin H."/>
            <person name="Zegar C."/>
            <person name="Gutwein M."/>
            <person name="Lucas J."/>
            <person name="Kovtun M."/>
            <person name="Corcoran D."/>
            <person name="Baugh L.R."/>
            <person name="Kiontke K."/>
            <person name="Gunsalus K."/>
            <person name="Fitch D.H."/>
            <person name="Piano F."/>
        </authorList>
    </citation>
    <scope>NUCLEOTIDE SEQUENCE [LARGE SCALE GENOMIC DNA]</scope>
    <source>
        <strain evidence="6">PF1309</strain>
    </source>
</reference>
<dbReference type="Pfam" id="PF13361">
    <property type="entry name" value="UvrD_C"/>
    <property type="match status" value="1"/>
</dbReference>
<evidence type="ECO:0000256" key="3">
    <source>
        <dbReference type="ARBA" id="ARBA00022806"/>
    </source>
</evidence>
<evidence type="ECO:0000313" key="7">
    <source>
        <dbReference type="Proteomes" id="UP000218231"/>
    </source>
</evidence>
<evidence type="ECO:0000256" key="1">
    <source>
        <dbReference type="ARBA" id="ARBA00022741"/>
    </source>
</evidence>
<keyword evidence="2" id="KW-0378">Hydrolase</keyword>
<dbReference type="GO" id="GO:0043138">
    <property type="term" value="F:3'-5' DNA helicase activity"/>
    <property type="evidence" value="ECO:0007669"/>
    <property type="project" value="TreeGrafter"/>
</dbReference>
<keyword evidence="3" id="KW-0347">Helicase</keyword>